<evidence type="ECO:0000313" key="5">
    <source>
        <dbReference type="EMBL" id="RMZ74495.1"/>
    </source>
</evidence>
<dbReference type="Pfam" id="PF13468">
    <property type="entry name" value="Glyoxalase_3"/>
    <property type="match status" value="1"/>
</dbReference>
<dbReference type="GO" id="GO:0000981">
    <property type="term" value="F:DNA-binding transcription factor activity, RNA polymerase II-specific"/>
    <property type="evidence" value="ECO:0007669"/>
    <property type="project" value="InterPro"/>
</dbReference>
<feature type="region of interest" description="Disordered" evidence="3">
    <location>
        <begin position="459"/>
        <end position="487"/>
    </location>
</feature>
<dbReference type="InterPro" id="IPR029068">
    <property type="entry name" value="Glyas_Bleomycin-R_OHBP_Dase"/>
</dbReference>
<protein>
    <submittedName>
        <fullName evidence="5">Fungal specific transcription factor domain-containing</fullName>
    </submittedName>
</protein>
<evidence type="ECO:0000313" key="6">
    <source>
        <dbReference type="Proteomes" id="UP000265663"/>
    </source>
</evidence>
<evidence type="ECO:0000256" key="2">
    <source>
        <dbReference type="ARBA" id="ARBA00023242"/>
    </source>
</evidence>
<evidence type="ECO:0000256" key="3">
    <source>
        <dbReference type="SAM" id="MobiDB-lite"/>
    </source>
</evidence>
<accession>A0A3M7MIX6</accession>
<evidence type="ECO:0000259" key="4">
    <source>
        <dbReference type="SMART" id="SM00906"/>
    </source>
</evidence>
<dbReference type="Proteomes" id="UP000265663">
    <property type="component" value="Unassembled WGS sequence"/>
</dbReference>
<dbReference type="SMART" id="SM00906">
    <property type="entry name" value="Fungal_trans"/>
    <property type="match status" value="1"/>
</dbReference>
<dbReference type="InterPro" id="IPR007219">
    <property type="entry name" value="XnlR_reg_dom"/>
</dbReference>
<dbReference type="Gene3D" id="3.10.180.10">
    <property type="entry name" value="2,3-Dihydroxybiphenyl 1,2-Dioxygenase, domain 1"/>
    <property type="match status" value="1"/>
</dbReference>
<dbReference type="GO" id="GO:0008270">
    <property type="term" value="F:zinc ion binding"/>
    <property type="evidence" value="ECO:0007669"/>
    <property type="project" value="InterPro"/>
</dbReference>
<dbReference type="CDD" id="cd12148">
    <property type="entry name" value="fungal_TF_MHR"/>
    <property type="match status" value="1"/>
</dbReference>
<sequence length="1066" mass="118174">MAPPLQSLDHLILFLPLDPTTTLPHIPTSLLSSFTLTPGGHHADGATSNTLILLADGCYIELISFCNPSLVEHHWWGPDPNFTGWKDWCLTNALPANENQGLVAGSYADPIRGGRQRPDGVKVEWDVTFPHGENGGQRSRGRLPFFCHDITPREVRVPIDEEKTTHVCGALGVKELSVIVDGFDLMPDTWQELTKIVGENETIDGSLGFSLGRVKSVESVDFGGAELVLKYPGNEVERKLVAKTGFWFGDVVLFGKAGPGKAKGTKERLDAAEGEDGVGGLWIEYTTGDQAVRRVLVLMGYSPRSPFHACLHDTPLRQLLQNRDKGTECNEHVETVTREVGHGSASFESIAASSDQTTSEIKCSGGLPRCNYCEKTDKPCVYERPRRDRLATAKDRNQALVSVLKELSLRVSDDDKRRIEHVLQDSDEEVESPASMSSSSRASAAQLYQQHSRLRTFASSSSHVPFASETSPTSDQSPLPRLDGIVPEESCDEEGGVTENYDVVEAGFLGQISEVQWLQSLRSRVQAVENVFVGPVDVSTSLSHPISPAFATSPTPVSASPAPHVALTNYYLDDDGIELTDCGNPFELPPEPTADILFHCFGRTVQAPFPLLPATLQGQLKQYYKLVRDGQAIHCPERWFALVNLVFAIGAKFSHLVQADWRAEELDHVVYLSRAFQLLNMNDTILVLSTPDLSTTQAAGLFAIYYMTVGHVNRAWVMVGIAMRSAFSLGLHIRDGDFSIPSLQDQSMVRTWWSLHALESLLSSITGRPSIIPNENITTPLPSAIPEVQIQDTTTSTDTRFLDADANLNLLTQQVISDLYTQRRSSPSWDYIQQTIVSLVGDLDKWAVDCIPQFYQEPWNPTPGQQREVFMLKLQYYRLKILTTRPSLRRIERCYEAGNDEFNSLDQSVADMCIQAAQDVASLLAAEPNPTSLYEKGPWWCIVHNIMQSIAVLMNAIACAGNFYDPNKKSATAVRQLISWLRGLRETNNVAARAYQVVYSIVKTSDPNVWVDIADIFPNEMTMVVQQPASSTFDAKYMPWPGKQPSSDALFRYELDNFGNLHFHLL</sequence>
<dbReference type="AlphaFoldDB" id="A0A3M7MIX6"/>
<dbReference type="GO" id="GO:0003677">
    <property type="term" value="F:DNA binding"/>
    <property type="evidence" value="ECO:0007669"/>
    <property type="project" value="InterPro"/>
</dbReference>
<dbReference type="PANTHER" id="PTHR47654:SF5">
    <property type="entry name" value="TRANSCRIPTION FACTOR DOMAIN-CONTAINING PROTEIN"/>
    <property type="match status" value="1"/>
</dbReference>
<dbReference type="GO" id="GO:0006351">
    <property type="term" value="P:DNA-templated transcription"/>
    <property type="evidence" value="ECO:0007669"/>
    <property type="project" value="InterPro"/>
</dbReference>
<dbReference type="InterPro" id="IPR053230">
    <property type="entry name" value="Trans_reg_galc"/>
</dbReference>
<dbReference type="Gene3D" id="4.10.240.10">
    <property type="entry name" value="Zn(2)-C6 fungal-type DNA-binding domain"/>
    <property type="match status" value="1"/>
</dbReference>
<keyword evidence="2" id="KW-0539">Nucleus</keyword>
<evidence type="ECO:0000256" key="1">
    <source>
        <dbReference type="ARBA" id="ARBA00022723"/>
    </source>
</evidence>
<dbReference type="Pfam" id="PF04082">
    <property type="entry name" value="Fungal_trans"/>
    <property type="match status" value="1"/>
</dbReference>
<organism evidence="5 6">
    <name type="scientific">Pyrenophora seminiperda CCB06</name>
    <dbReference type="NCBI Taxonomy" id="1302712"/>
    <lineage>
        <taxon>Eukaryota</taxon>
        <taxon>Fungi</taxon>
        <taxon>Dikarya</taxon>
        <taxon>Ascomycota</taxon>
        <taxon>Pezizomycotina</taxon>
        <taxon>Dothideomycetes</taxon>
        <taxon>Pleosporomycetidae</taxon>
        <taxon>Pleosporales</taxon>
        <taxon>Pleosporineae</taxon>
        <taxon>Pleosporaceae</taxon>
        <taxon>Pyrenophora</taxon>
    </lineage>
</organism>
<gene>
    <name evidence="5" type="ORF">GMOD_00003542</name>
</gene>
<reference evidence="5 6" key="1">
    <citation type="journal article" date="2014" name="PLoS ONE">
        <title>De novo Genome Assembly of the Fungal Plant Pathogen Pyrenophora semeniperda.</title>
        <authorList>
            <person name="Soliai M.M."/>
            <person name="Meyer S.E."/>
            <person name="Udall J.A."/>
            <person name="Elzinga D.E."/>
            <person name="Hermansen R.A."/>
            <person name="Bodily P.M."/>
            <person name="Hart A.A."/>
            <person name="Coleman C.E."/>
        </authorList>
    </citation>
    <scope>NUCLEOTIDE SEQUENCE [LARGE SCALE GENOMIC DNA]</scope>
    <source>
        <strain evidence="5 6">CCB06</strain>
        <tissue evidence="5">Mycelium</tissue>
    </source>
</reference>
<feature type="compositionally biased region" description="Low complexity" evidence="3">
    <location>
        <begin position="432"/>
        <end position="445"/>
    </location>
</feature>
<dbReference type="OrthoDB" id="424974at2759"/>
<dbReference type="EMBL" id="KE747844">
    <property type="protein sequence ID" value="RMZ74495.1"/>
    <property type="molecule type" value="Genomic_DNA"/>
</dbReference>
<dbReference type="InterPro" id="IPR025870">
    <property type="entry name" value="Glyoxalase-like_dom"/>
</dbReference>
<name>A0A3M7MIX6_9PLEO</name>
<feature type="compositionally biased region" description="Polar residues" evidence="3">
    <location>
        <begin position="459"/>
        <end position="477"/>
    </location>
</feature>
<dbReference type="CDD" id="cd00067">
    <property type="entry name" value="GAL4"/>
    <property type="match status" value="1"/>
</dbReference>
<dbReference type="InterPro" id="IPR036864">
    <property type="entry name" value="Zn2-C6_fun-type_DNA-bd_sf"/>
</dbReference>
<keyword evidence="1" id="KW-0479">Metal-binding</keyword>
<proteinExistence type="predicted"/>
<feature type="region of interest" description="Disordered" evidence="3">
    <location>
        <begin position="422"/>
        <end position="445"/>
    </location>
</feature>
<dbReference type="PANTHER" id="PTHR47654">
    <property type="entry name" value="ZN(II)2CYS6 TRANSCRIPTION FACTOR (EUROFUNG)-RELATED"/>
    <property type="match status" value="1"/>
</dbReference>
<dbReference type="InterPro" id="IPR001138">
    <property type="entry name" value="Zn2Cys6_DnaBD"/>
</dbReference>
<keyword evidence="6" id="KW-1185">Reference proteome</keyword>
<feature type="domain" description="Xylanolytic transcriptional activator regulatory" evidence="4">
    <location>
        <begin position="715"/>
        <end position="788"/>
    </location>
</feature>